<dbReference type="Proteomes" id="UP000294593">
    <property type="component" value="Unassembled WGS sequence"/>
</dbReference>
<keyword evidence="1" id="KW-1133">Transmembrane helix</keyword>
<feature type="transmembrane region" description="Helical" evidence="1">
    <location>
        <begin position="132"/>
        <end position="155"/>
    </location>
</feature>
<protein>
    <submittedName>
        <fullName evidence="2">Uncharacterized protein</fullName>
    </submittedName>
</protein>
<dbReference type="OrthoDB" id="8564065at2"/>
<evidence type="ECO:0000313" key="3">
    <source>
        <dbReference type="Proteomes" id="UP000294593"/>
    </source>
</evidence>
<dbReference type="EMBL" id="SNXW01000004">
    <property type="protein sequence ID" value="TDP83645.1"/>
    <property type="molecule type" value="Genomic_DNA"/>
</dbReference>
<evidence type="ECO:0000313" key="2">
    <source>
        <dbReference type="EMBL" id="TDP83645.1"/>
    </source>
</evidence>
<sequence>MRPEPTAAASVVVTFAWRFALCLGLVLAATLRWGQALAEALLPLIAAEINLLDNTYRIVSLEVVQRGGEELIRIVVTLARCVVLPDSAHCADPRAQAQATTLLGHLTLPPALAVAAVLAWPPASWREALLRLPLLLVGLLLLLALDVPMVLWASLWQLHVEAFAPGLFSPLLLWLDFVQSGGRMALGLVCAAAVLALARALAGRGQVRRGVGG</sequence>
<keyword evidence="3" id="KW-1185">Reference proteome</keyword>
<gene>
    <name evidence="2" type="ORF">EV672_10423</name>
</gene>
<reference evidence="2 3" key="1">
    <citation type="submission" date="2019-03" db="EMBL/GenBank/DDBJ databases">
        <title>Genomic Encyclopedia of Type Strains, Phase IV (KMG-IV): sequencing the most valuable type-strain genomes for metagenomic binning, comparative biology and taxonomic classification.</title>
        <authorList>
            <person name="Goeker M."/>
        </authorList>
    </citation>
    <scope>NUCLEOTIDE SEQUENCE [LARGE SCALE GENOMIC DNA]</scope>
    <source>
        <strain evidence="2 3">DSM 11901</strain>
    </source>
</reference>
<organism evidence="2 3">
    <name type="scientific">Aquabacterium commune</name>
    <dbReference type="NCBI Taxonomy" id="70586"/>
    <lineage>
        <taxon>Bacteria</taxon>
        <taxon>Pseudomonadati</taxon>
        <taxon>Pseudomonadota</taxon>
        <taxon>Betaproteobacteria</taxon>
        <taxon>Burkholderiales</taxon>
        <taxon>Aquabacterium</taxon>
    </lineage>
</organism>
<proteinExistence type="predicted"/>
<evidence type="ECO:0000256" key="1">
    <source>
        <dbReference type="SAM" id="Phobius"/>
    </source>
</evidence>
<comment type="caution">
    <text evidence="2">The sequence shown here is derived from an EMBL/GenBank/DDBJ whole genome shotgun (WGS) entry which is preliminary data.</text>
</comment>
<feature type="transmembrane region" description="Helical" evidence="1">
    <location>
        <begin position="102"/>
        <end position="120"/>
    </location>
</feature>
<keyword evidence="1" id="KW-0812">Transmembrane</keyword>
<dbReference type="RefSeq" id="WP_133608289.1">
    <property type="nucleotide sequence ID" value="NZ_SNXW01000004.1"/>
</dbReference>
<dbReference type="AlphaFoldDB" id="A0A4R6RCA8"/>
<feature type="transmembrane region" description="Helical" evidence="1">
    <location>
        <begin position="184"/>
        <end position="202"/>
    </location>
</feature>
<keyword evidence="1" id="KW-0472">Membrane</keyword>
<name>A0A4R6RCA8_9BURK</name>
<accession>A0A4R6RCA8</accession>